<dbReference type="AlphaFoldDB" id="A0A7Z0IVY7"/>
<feature type="region of interest" description="Disordered" evidence="1">
    <location>
        <begin position="115"/>
        <end position="142"/>
    </location>
</feature>
<dbReference type="EMBL" id="JACBZR010000002">
    <property type="protein sequence ID" value="NYI81258.1"/>
    <property type="molecule type" value="Genomic_DNA"/>
</dbReference>
<feature type="transmembrane region" description="Helical" evidence="2">
    <location>
        <begin position="55"/>
        <end position="80"/>
    </location>
</feature>
<accession>A0A7Z0IVY7</accession>
<comment type="caution">
    <text evidence="3">The sequence shown here is derived from an EMBL/GenBank/DDBJ whole genome shotgun (WGS) entry which is preliminary data.</text>
</comment>
<keyword evidence="2" id="KW-0472">Membrane</keyword>
<gene>
    <name evidence="3" type="ORF">BJ988_005966</name>
</gene>
<dbReference type="Proteomes" id="UP000564496">
    <property type="component" value="Unassembled WGS sequence"/>
</dbReference>
<organism evidence="3 4">
    <name type="scientific">Nocardioides panzhihuensis</name>
    <dbReference type="NCBI Taxonomy" id="860243"/>
    <lineage>
        <taxon>Bacteria</taxon>
        <taxon>Bacillati</taxon>
        <taxon>Actinomycetota</taxon>
        <taxon>Actinomycetes</taxon>
        <taxon>Propionibacteriales</taxon>
        <taxon>Nocardioidaceae</taxon>
        <taxon>Nocardioides</taxon>
    </lineage>
</organism>
<protein>
    <submittedName>
        <fullName evidence="3">Uncharacterized protein</fullName>
    </submittedName>
</protein>
<evidence type="ECO:0000313" key="4">
    <source>
        <dbReference type="Proteomes" id="UP000564496"/>
    </source>
</evidence>
<reference evidence="3 4" key="1">
    <citation type="submission" date="2020-07" db="EMBL/GenBank/DDBJ databases">
        <title>Sequencing the genomes of 1000 actinobacteria strains.</title>
        <authorList>
            <person name="Klenk H.-P."/>
        </authorList>
    </citation>
    <scope>NUCLEOTIDE SEQUENCE [LARGE SCALE GENOMIC DNA]</scope>
    <source>
        <strain evidence="3 4">DSM 26487</strain>
    </source>
</reference>
<name>A0A7Z0IVY7_9ACTN</name>
<evidence type="ECO:0000313" key="3">
    <source>
        <dbReference type="EMBL" id="NYI81258.1"/>
    </source>
</evidence>
<evidence type="ECO:0000256" key="1">
    <source>
        <dbReference type="SAM" id="MobiDB-lite"/>
    </source>
</evidence>
<sequence length="142" mass="15597">MTDDTLKLYVTLGHPGDGSLNLRMSPSIADEVRALLDEHDLAHGELLEFSSGPQLAIEAVVALGAGGGLAALASVINTMIKRHDSKRFVIERDGERIEASGYSEEAVDRLLEKRAQEQADQDKEWERIKAELPAPETPRDHQ</sequence>
<keyword evidence="4" id="KW-1185">Reference proteome</keyword>
<keyword evidence="2" id="KW-0812">Transmembrane</keyword>
<feature type="compositionally biased region" description="Basic and acidic residues" evidence="1">
    <location>
        <begin position="115"/>
        <end position="130"/>
    </location>
</feature>
<proteinExistence type="predicted"/>
<dbReference type="RefSeq" id="WP_179661825.1">
    <property type="nucleotide sequence ID" value="NZ_JACBZR010000002.1"/>
</dbReference>
<evidence type="ECO:0000256" key="2">
    <source>
        <dbReference type="SAM" id="Phobius"/>
    </source>
</evidence>
<keyword evidence="2" id="KW-1133">Transmembrane helix</keyword>